<dbReference type="Gramene" id="HORVU.MOREX.r2.1HG0070810.1">
    <property type="protein sequence ID" value="HORVU.MOREX.r2.1HG0070810.1.CDS.1"/>
    <property type="gene ID" value="HORVU.MOREX.r2.1HG0070810"/>
</dbReference>
<dbReference type="Proteomes" id="UP000011116">
    <property type="component" value="Chromosome 1H"/>
</dbReference>
<dbReference type="Gramene" id="HORVU.MOREX.r3.1HG0086100.1">
    <property type="protein sequence ID" value="HORVU.MOREX.r3.1HG0086100.1.CDS1"/>
    <property type="gene ID" value="HORVU.MOREX.r3.1HG0086100"/>
</dbReference>
<keyword evidence="3" id="KW-1185">Reference proteome</keyword>
<dbReference type="Pfam" id="PF13456">
    <property type="entry name" value="RVT_3"/>
    <property type="match status" value="1"/>
</dbReference>
<name>A0A8I6WEW6_HORVV</name>
<evidence type="ECO:0000313" key="3">
    <source>
        <dbReference type="Proteomes" id="UP000011116"/>
    </source>
</evidence>
<dbReference type="InterPro" id="IPR002156">
    <property type="entry name" value="RNaseH_domain"/>
</dbReference>
<protein>
    <recommendedName>
        <fullName evidence="1">RNase H type-1 domain-containing protein</fullName>
    </recommendedName>
</protein>
<accession>A0A8I6WEW6</accession>
<reference evidence="2" key="3">
    <citation type="submission" date="2022-01" db="UniProtKB">
        <authorList>
            <consortium name="EnsemblPlants"/>
        </authorList>
    </citation>
    <scope>IDENTIFICATION</scope>
    <source>
        <strain evidence="2">subsp. vulgare</strain>
    </source>
</reference>
<dbReference type="InterPro" id="IPR044730">
    <property type="entry name" value="RNase_H-like_dom_plant"/>
</dbReference>
<dbReference type="InterPro" id="IPR053151">
    <property type="entry name" value="RNase_H-like"/>
</dbReference>
<dbReference type="PANTHER" id="PTHR47723">
    <property type="entry name" value="OS05G0353850 PROTEIN"/>
    <property type="match status" value="1"/>
</dbReference>
<feature type="domain" description="RNase H type-1" evidence="1">
    <location>
        <begin position="1"/>
        <end position="105"/>
    </location>
</feature>
<reference evidence="2" key="2">
    <citation type="submission" date="2020-10" db="EMBL/GenBank/DDBJ databases">
        <authorList>
            <person name="Scholz U."/>
            <person name="Mascher M."/>
            <person name="Fiebig A."/>
        </authorList>
    </citation>
    <scope>NUCLEOTIDE SEQUENCE [LARGE SCALE GENOMIC DNA]</scope>
    <source>
        <strain evidence="2">cv. Morex</strain>
    </source>
</reference>
<dbReference type="Gene3D" id="3.30.420.10">
    <property type="entry name" value="Ribonuclease H-like superfamily/Ribonuclease H"/>
    <property type="match status" value="1"/>
</dbReference>
<sequence length="137" mass="15040">MILRNATGGVIFAAYRKLFHCNDALEAELHAILEGIKLTIEHSNPIIMVQSDCAVALKAISDDSLDRSAYGHMIQEIKFLLTDRVFVPVKVSRDQNRVADCLANFGWCEDSTTCCLGQPPPCASDLAVEDCNSVILE</sequence>
<dbReference type="AlphaFoldDB" id="A0A8I6WEW6"/>
<dbReference type="GO" id="GO:0004523">
    <property type="term" value="F:RNA-DNA hybrid ribonuclease activity"/>
    <property type="evidence" value="ECO:0007669"/>
    <property type="project" value="InterPro"/>
</dbReference>
<dbReference type="SUPFAM" id="SSF53098">
    <property type="entry name" value="Ribonuclease H-like"/>
    <property type="match status" value="1"/>
</dbReference>
<evidence type="ECO:0000259" key="1">
    <source>
        <dbReference type="Pfam" id="PF13456"/>
    </source>
</evidence>
<reference evidence="3" key="1">
    <citation type="journal article" date="2012" name="Nature">
        <title>A physical, genetic and functional sequence assembly of the barley genome.</title>
        <authorList>
            <consortium name="The International Barley Genome Sequencing Consortium"/>
            <person name="Mayer K.F."/>
            <person name="Waugh R."/>
            <person name="Brown J.W."/>
            <person name="Schulman A."/>
            <person name="Langridge P."/>
            <person name="Platzer M."/>
            <person name="Fincher G.B."/>
            <person name="Muehlbauer G.J."/>
            <person name="Sato K."/>
            <person name="Close T.J."/>
            <person name="Wise R.P."/>
            <person name="Stein N."/>
        </authorList>
    </citation>
    <scope>NUCLEOTIDE SEQUENCE [LARGE SCALE GENOMIC DNA]</scope>
    <source>
        <strain evidence="3">cv. Morex</strain>
    </source>
</reference>
<organism evidence="2 3">
    <name type="scientific">Hordeum vulgare subsp. vulgare</name>
    <name type="common">Domesticated barley</name>
    <dbReference type="NCBI Taxonomy" id="112509"/>
    <lineage>
        <taxon>Eukaryota</taxon>
        <taxon>Viridiplantae</taxon>
        <taxon>Streptophyta</taxon>
        <taxon>Embryophyta</taxon>
        <taxon>Tracheophyta</taxon>
        <taxon>Spermatophyta</taxon>
        <taxon>Magnoliopsida</taxon>
        <taxon>Liliopsida</taxon>
        <taxon>Poales</taxon>
        <taxon>Poaceae</taxon>
        <taxon>BOP clade</taxon>
        <taxon>Pooideae</taxon>
        <taxon>Triticodae</taxon>
        <taxon>Triticeae</taxon>
        <taxon>Hordeinae</taxon>
        <taxon>Hordeum</taxon>
    </lineage>
</organism>
<dbReference type="PANTHER" id="PTHR47723:SF24">
    <property type="entry name" value="RNASE H TYPE-1 DOMAIN-CONTAINING PROTEIN"/>
    <property type="match status" value="1"/>
</dbReference>
<dbReference type="CDD" id="cd06222">
    <property type="entry name" value="RNase_H_like"/>
    <property type="match status" value="1"/>
</dbReference>
<evidence type="ECO:0000313" key="2">
    <source>
        <dbReference type="EnsemblPlants" id="HORVU.MOREX.r3.1HG0086100.1.CDS1"/>
    </source>
</evidence>
<dbReference type="InterPro" id="IPR012337">
    <property type="entry name" value="RNaseH-like_sf"/>
</dbReference>
<dbReference type="InterPro" id="IPR036397">
    <property type="entry name" value="RNaseH_sf"/>
</dbReference>
<dbReference type="GO" id="GO:0003676">
    <property type="term" value="F:nucleic acid binding"/>
    <property type="evidence" value="ECO:0007669"/>
    <property type="project" value="InterPro"/>
</dbReference>
<dbReference type="EnsemblPlants" id="HORVU.MOREX.r3.1HG0086100.1">
    <property type="protein sequence ID" value="HORVU.MOREX.r3.1HG0086100.1.CDS1"/>
    <property type="gene ID" value="HORVU.MOREX.r3.1HG0086100"/>
</dbReference>
<proteinExistence type="predicted"/>